<reference evidence="1" key="1">
    <citation type="submission" date="2009-11" db="EMBL/GenBank/DDBJ databases">
        <authorList>
            <consortium name="The Broad Institute Genome Sequencing Platform"/>
            <person name="Ward D."/>
            <person name="Feldgarden M."/>
            <person name="Earl A."/>
            <person name="Young S.K."/>
            <person name="Zeng Q."/>
            <person name="Koehrsen M."/>
            <person name="Alvarado L."/>
            <person name="Berlin A."/>
            <person name="Bochicchio J."/>
            <person name="Borenstein D."/>
            <person name="Chapman S.B."/>
            <person name="Chen Z."/>
            <person name="Engels R."/>
            <person name="Freedman E."/>
            <person name="Gellesch M."/>
            <person name="Goldberg J."/>
            <person name="Griggs A."/>
            <person name="Gujja S."/>
            <person name="Heilman E."/>
            <person name="Heiman D."/>
            <person name="Hepburn T."/>
            <person name="Howarth C."/>
            <person name="Jen D."/>
            <person name="Larson L."/>
            <person name="Lewis B."/>
            <person name="Mehta T."/>
            <person name="Park D."/>
            <person name="Pearson M."/>
            <person name="Roberts A."/>
            <person name="Saif S."/>
            <person name="Shea T."/>
            <person name="Shenoy N."/>
            <person name="Sisk P."/>
            <person name="Stolte C."/>
            <person name="Sykes S."/>
            <person name="Thomson T."/>
            <person name="Walk T."/>
            <person name="White J."/>
            <person name="Yandava C."/>
            <person name="Izard J."/>
            <person name="Baranova O.V."/>
            <person name="Blanton J.M."/>
            <person name="Tanner A.C."/>
            <person name="Dewhirst F.E."/>
            <person name="Haas B."/>
            <person name="Nusbaum C."/>
            <person name="Birren B."/>
        </authorList>
    </citation>
    <scope>NUCLEOTIDE SEQUENCE [LARGE SCALE GENOMIC DNA]</scope>
    <source>
        <strain evidence="1">1-1 BBBD Race 1</strain>
    </source>
</reference>
<sequence>MSSSQDHFADGKPPTSTKNVNRVYSTILPNSKSSLSRCISAFIRALLDVEYNAKKTPSTTWILPPSAHDFHVGSNLPDSILCREIDPVPQESVTSTSEKISPAFRSIFTQDLSNSNFPGVTYAWAHPWDSQWNQLFLKFVLKHWRNVYTTGAFSQYFMDPCEATNKSFQLGILHRWFMGRQKGVRLGSFSHNRKAKKSKSEKKAKVRIQISQHRQETLSKLNFNSNTATLFDNIKSTSDTEQKPPRYLTKIPMLWRSDEFCSFAQNLDSIFIQKQTITKGSQFVHEFVLEYRCKPSTSAPPTSFKDVPRNLPSNCYSPQYLSTLSESQKILLNPKDPVNFVEILTLG</sequence>
<protein>
    <submittedName>
        <fullName evidence="1 2">Uncharacterized protein</fullName>
    </submittedName>
</protein>
<evidence type="ECO:0000313" key="2">
    <source>
        <dbReference type="EnsemblFungi" id="PTTG_29386-t43_1-p1"/>
    </source>
</evidence>
<gene>
    <name evidence="1" type="ORF">PTTG_29386</name>
</gene>
<accession>A0A180G563</accession>
<reference evidence="2" key="4">
    <citation type="submission" date="2025-05" db="UniProtKB">
        <authorList>
            <consortium name="EnsemblFungi"/>
        </authorList>
    </citation>
    <scope>IDENTIFICATION</scope>
    <source>
        <strain evidence="2">isolate 1-1 / race 1 (BBBD)</strain>
    </source>
</reference>
<evidence type="ECO:0000313" key="3">
    <source>
        <dbReference type="Proteomes" id="UP000005240"/>
    </source>
</evidence>
<dbReference type="EnsemblFungi" id="PTTG_29386-t43_1">
    <property type="protein sequence ID" value="PTTG_29386-t43_1-p1"/>
    <property type="gene ID" value="PTTG_29386"/>
</dbReference>
<name>A0A180G563_PUCT1</name>
<evidence type="ECO:0000313" key="1">
    <source>
        <dbReference type="EMBL" id="OAV87562.1"/>
    </source>
</evidence>
<dbReference type="AlphaFoldDB" id="A0A180G563"/>
<organism evidence="1">
    <name type="scientific">Puccinia triticina (isolate 1-1 / race 1 (BBBD))</name>
    <name type="common">Brown leaf rust fungus</name>
    <dbReference type="NCBI Taxonomy" id="630390"/>
    <lineage>
        <taxon>Eukaryota</taxon>
        <taxon>Fungi</taxon>
        <taxon>Dikarya</taxon>
        <taxon>Basidiomycota</taxon>
        <taxon>Pucciniomycotina</taxon>
        <taxon>Pucciniomycetes</taxon>
        <taxon>Pucciniales</taxon>
        <taxon>Pucciniaceae</taxon>
        <taxon>Puccinia</taxon>
    </lineage>
</organism>
<proteinExistence type="predicted"/>
<dbReference type="OrthoDB" id="2498244at2759"/>
<reference evidence="1" key="2">
    <citation type="submission" date="2016-05" db="EMBL/GenBank/DDBJ databases">
        <title>Comparative analysis highlights variable genome content of wheat rusts and divergence of the mating loci.</title>
        <authorList>
            <person name="Cuomo C.A."/>
            <person name="Bakkeren G."/>
            <person name="Szabo L."/>
            <person name="Khalil H."/>
            <person name="Joly D."/>
            <person name="Goldberg J."/>
            <person name="Young S."/>
            <person name="Zeng Q."/>
            <person name="Fellers J."/>
        </authorList>
    </citation>
    <scope>NUCLEOTIDE SEQUENCE [LARGE SCALE GENOMIC DNA]</scope>
    <source>
        <strain evidence="1">1-1 BBBD Race 1</strain>
    </source>
</reference>
<reference evidence="2 3" key="3">
    <citation type="journal article" date="2017" name="G3 (Bethesda)">
        <title>Comparative analysis highlights variable genome content of wheat rusts and divergence of the mating loci.</title>
        <authorList>
            <person name="Cuomo C.A."/>
            <person name="Bakkeren G."/>
            <person name="Khalil H.B."/>
            <person name="Panwar V."/>
            <person name="Joly D."/>
            <person name="Linning R."/>
            <person name="Sakthikumar S."/>
            <person name="Song X."/>
            <person name="Adiconis X."/>
            <person name="Fan L."/>
            <person name="Goldberg J.M."/>
            <person name="Levin J.Z."/>
            <person name="Young S."/>
            <person name="Zeng Q."/>
            <person name="Anikster Y."/>
            <person name="Bruce M."/>
            <person name="Wang M."/>
            <person name="Yin C."/>
            <person name="McCallum B."/>
            <person name="Szabo L.J."/>
            <person name="Hulbert S."/>
            <person name="Chen X."/>
            <person name="Fellers J.P."/>
        </authorList>
    </citation>
    <scope>NUCLEOTIDE SEQUENCE</scope>
    <source>
        <strain evidence="2">isolate 1-1 / race 1 (BBBD)</strain>
        <strain evidence="3">Isolate 1-1 / race 1 (BBBD)</strain>
    </source>
</reference>
<dbReference type="VEuPathDB" id="FungiDB:PTTG_29386"/>
<keyword evidence="3" id="KW-1185">Reference proteome</keyword>
<dbReference type="EMBL" id="ADAS02000352">
    <property type="protein sequence ID" value="OAV87562.1"/>
    <property type="molecule type" value="Genomic_DNA"/>
</dbReference>
<dbReference type="Proteomes" id="UP000005240">
    <property type="component" value="Unassembled WGS sequence"/>
</dbReference>